<dbReference type="Gene3D" id="1.10.150.130">
    <property type="match status" value="1"/>
</dbReference>
<dbReference type="AlphaFoldDB" id="A0A0G0XJ25"/>
<dbReference type="InterPro" id="IPR010998">
    <property type="entry name" value="Integrase_recombinase_N"/>
</dbReference>
<accession>A0A0G0XJ25</accession>
<feature type="region of interest" description="Disordered" evidence="3">
    <location>
        <begin position="111"/>
        <end position="140"/>
    </location>
</feature>
<evidence type="ECO:0000256" key="1">
    <source>
        <dbReference type="ARBA" id="ARBA00023125"/>
    </source>
</evidence>
<protein>
    <recommendedName>
        <fullName evidence="5">Core-binding (CB) domain-containing protein</fullName>
    </recommendedName>
</protein>
<evidence type="ECO:0000256" key="2">
    <source>
        <dbReference type="PROSITE-ProRule" id="PRU01248"/>
    </source>
</evidence>
<name>A0A0G0XJ25_9BACT</name>
<dbReference type="Proteomes" id="UP000033858">
    <property type="component" value="Unassembled WGS sequence"/>
</dbReference>
<keyword evidence="1 2" id="KW-0238">DNA-binding</keyword>
<dbReference type="InterPro" id="IPR011010">
    <property type="entry name" value="DNA_brk_join_enz"/>
</dbReference>
<keyword evidence="4" id="KW-0812">Transmembrane</keyword>
<reference evidence="6 7" key="1">
    <citation type="journal article" date="2015" name="Nature">
        <title>rRNA introns, odd ribosomes, and small enigmatic genomes across a large radiation of phyla.</title>
        <authorList>
            <person name="Brown C.T."/>
            <person name="Hug L.A."/>
            <person name="Thomas B.C."/>
            <person name="Sharon I."/>
            <person name="Castelle C.J."/>
            <person name="Singh A."/>
            <person name="Wilkins M.J."/>
            <person name="Williams K.H."/>
            <person name="Banfield J.F."/>
        </authorList>
    </citation>
    <scope>NUCLEOTIDE SEQUENCE [LARGE SCALE GENOMIC DNA]</scope>
</reference>
<evidence type="ECO:0000256" key="3">
    <source>
        <dbReference type="SAM" id="MobiDB-lite"/>
    </source>
</evidence>
<keyword evidence="4" id="KW-1133">Transmembrane helix</keyword>
<dbReference type="InterPro" id="IPR044068">
    <property type="entry name" value="CB"/>
</dbReference>
<gene>
    <name evidence="6" type="ORF">UU32_C0004G0022</name>
</gene>
<evidence type="ECO:0000256" key="4">
    <source>
        <dbReference type="SAM" id="Phobius"/>
    </source>
</evidence>
<proteinExistence type="predicted"/>
<organism evidence="6 7">
    <name type="scientific">Candidatus Woesebacteria bacterium GW2011_GWB1_41_10</name>
    <dbReference type="NCBI Taxonomy" id="1618577"/>
    <lineage>
        <taxon>Bacteria</taxon>
        <taxon>Candidatus Woeseibacteriota</taxon>
    </lineage>
</organism>
<keyword evidence="4" id="KW-0472">Membrane</keyword>
<sequence length="847" mass="87680">MAEKLQQITPELVKKYQDETSKFLSPATAKRKNISLNRFFNWAKEAGHINKNPLIQTQPKTHKSYFISHKSFALVGMTFGIAILVFALAGKLQSPIRYVLNLAIEGIPESKIQTQPGRTSPPSPTPLPTPASTPIPAGNTEIPSGVTPTPAGELAIGGTSITIKTTDGSDGNIEINPDGFGIAHFLFEGTGENFLNAQAPNLTSGSLYYGVVANNAVGYDLLRLQSGSKPVTRLSVDSLGNTYIGGSEVVSGQLSVNGIINTGNFTVTQSPGNFASITKKGSALSDVLTLSLDERGFANSTYSALVLNRFNGAKEALALLVDEGNVRFDGQLQLGRFTSNPTSIGQGSIIFNTGDNAAYIWNGSSWVAFAGSGSNADTLDSLDSTQFLRSDTSDSFTSGTLTTDAGTTLDVNGDISIADTNISFDGASTTFTTTGDLTLTSNFLISSQGDLRLYDSDGSNYTGFQATSNLTSNLLMTLPSSVGSSGYVLTTDGGGTLSWADIGGGGGSAGAWTLSDPYLYPDSVNYQVGVGTTTGTDVISKLYVTNTGNLTGKAVAIFNQTESQDIVTASASGTPKFTVANSGNIITTGDIAINGGDITSTGSLSVTPTTTLTLNSTGDLTFDSSTDIILDADGADLIFKDAGTTIATFTNSATDLTLDIVGGNLLFADTDVINIGGLGATAYSTIADAADSPEEAAIAADNDLYVGGDVEIDGTLYAASVTATALAWDDLTAPTADLTLAMGVYNTTFNWDPGDNSAETAFSLTFDGQDTAADEDQVLLALSQIANATDSTEASDALLTFANSDANDPVENAIRFDAGGAGVDFTYGINFDAASFGTAELILVILP</sequence>
<dbReference type="SUPFAM" id="SSF56349">
    <property type="entry name" value="DNA breaking-rejoining enzymes"/>
    <property type="match status" value="1"/>
</dbReference>
<evidence type="ECO:0000313" key="6">
    <source>
        <dbReference type="EMBL" id="KKR87657.1"/>
    </source>
</evidence>
<dbReference type="GO" id="GO:0003677">
    <property type="term" value="F:DNA binding"/>
    <property type="evidence" value="ECO:0007669"/>
    <property type="project" value="UniProtKB-UniRule"/>
</dbReference>
<feature type="transmembrane region" description="Helical" evidence="4">
    <location>
        <begin position="72"/>
        <end position="90"/>
    </location>
</feature>
<feature type="compositionally biased region" description="Pro residues" evidence="3">
    <location>
        <begin position="119"/>
        <end position="133"/>
    </location>
</feature>
<dbReference type="EMBL" id="LCAE01000004">
    <property type="protein sequence ID" value="KKR87657.1"/>
    <property type="molecule type" value="Genomic_DNA"/>
</dbReference>
<feature type="domain" description="Core-binding (CB)" evidence="5">
    <location>
        <begin position="1"/>
        <end position="44"/>
    </location>
</feature>
<dbReference type="PROSITE" id="PS51900">
    <property type="entry name" value="CB"/>
    <property type="match status" value="1"/>
</dbReference>
<evidence type="ECO:0000313" key="7">
    <source>
        <dbReference type="Proteomes" id="UP000033858"/>
    </source>
</evidence>
<evidence type="ECO:0000259" key="5">
    <source>
        <dbReference type="PROSITE" id="PS51900"/>
    </source>
</evidence>
<comment type="caution">
    <text evidence="6">The sequence shown here is derived from an EMBL/GenBank/DDBJ whole genome shotgun (WGS) entry which is preliminary data.</text>
</comment>